<reference evidence="1 2" key="1">
    <citation type="journal article" date="2019" name="Int. J. Syst. Evol. Microbiol.">
        <title>The Global Catalogue of Microorganisms (GCM) 10K type strain sequencing project: providing services to taxonomists for standard genome sequencing and annotation.</title>
        <authorList>
            <consortium name="The Broad Institute Genomics Platform"/>
            <consortium name="The Broad Institute Genome Sequencing Center for Infectious Disease"/>
            <person name="Wu L."/>
            <person name="Ma J."/>
        </authorList>
    </citation>
    <scope>NUCLEOTIDE SEQUENCE [LARGE SCALE GENOMIC DNA]</scope>
    <source>
        <strain evidence="1 2">JCM 4524</strain>
    </source>
</reference>
<keyword evidence="2" id="KW-1185">Reference proteome</keyword>
<evidence type="ECO:0000313" key="2">
    <source>
        <dbReference type="Proteomes" id="UP001500151"/>
    </source>
</evidence>
<protein>
    <submittedName>
        <fullName evidence="1">Uncharacterized protein</fullName>
    </submittedName>
</protein>
<proteinExistence type="predicted"/>
<accession>A0ABN3RE71</accession>
<evidence type="ECO:0000313" key="1">
    <source>
        <dbReference type="EMBL" id="GAA2649970.1"/>
    </source>
</evidence>
<dbReference type="RefSeq" id="WP_344394058.1">
    <property type="nucleotide sequence ID" value="NZ_BAAASJ010000081.1"/>
</dbReference>
<dbReference type="Proteomes" id="UP001500151">
    <property type="component" value="Unassembled WGS sequence"/>
</dbReference>
<dbReference type="EMBL" id="BAAASJ010000081">
    <property type="protein sequence ID" value="GAA2649970.1"/>
    <property type="molecule type" value="Genomic_DNA"/>
</dbReference>
<gene>
    <name evidence="1" type="ORF">GCM10010307_59170</name>
</gene>
<comment type="caution">
    <text evidence="1">The sequence shown here is derived from an EMBL/GenBank/DDBJ whole genome shotgun (WGS) entry which is preliminary data.</text>
</comment>
<organism evidence="1 2">
    <name type="scientific">Streptomyces vastus</name>
    <dbReference type="NCBI Taxonomy" id="285451"/>
    <lineage>
        <taxon>Bacteria</taxon>
        <taxon>Bacillati</taxon>
        <taxon>Actinomycetota</taxon>
        <taxon>Actinomycetes</taxon>
        <taxon>Kitasatosporales</taxon>
        <taxon>Streptomycetaceae</taxon>
        <taxon>Streptomyces</taxon>
    </lineage>
</organism>
<sequence>MAKNRITLTLDPGEDAAIRKAATDYGLDLSAFLRTAPLAEVTRYWRVRDRFSEVDAVSRAAEESTPDDVSPAVAPEDDAAMDAYLAAIDGGFGTRGSYAGRLLAGPPDGKPTLL</sequence>
<name>A0ABN3RE71_9ACTN</name>